<accession>H2ZJW0</accession>
<dbReference type="Pfam" id="PF11831">
    <property type="entry name" value="Myb_Cef"/>
    <property type="match status" value="1"/>
</dbReference>
<keyword evidence="7" id="KW-0238">DNA-binding</keyword>
<evidence type="ECO:0000256" key="6">
    <source>
        <dbReference type="ARBA" id="ARBA00023054"/>
    </source>
</evidence>
<reference evidence="17" key="3">
    <citation type="submission" date="2025-09" db="UniProtKB">
        <authorList>
            <consortium name="Ensembl"/>
        </authorList>
    </citation>
    <scope>IDENTIFICATION</scope>
</reference>
<dbReference type="FunFam" id="1.10.10.60:FF:000091">
    <property type="entry name" value="CDC5 cell division cycle 5-like"/>
    <property type="match status" value="1"/>
</dbReference>
<dbReference type="GO" id="GO:0016607">
    <property type="term" value="C:nuclear speck"/>
    <property type="evidence" value="ECO:0007669"/>
    <property type="project" value="UniProtKB-ARBA"/>
</dbReference>
<dbReference type="PROSITE" id="PS51294">
    <property type="entry name" value="HTH_MYB"/>
    <property type="match status" value="2"/>
</dbReference>
<dbReference type="InterPro" id="IPR047240">
    <property type="entry name" value="SANT_CDC5L_II"/>
</dbReference>
<dbReference type="Ensembl" id="ENSCSAVT00000018070.1">
    <property type="protein sequence ID" value="ENSCSAVP00000017876.1"/>
    <property type="gene ID" value="ENSCSAVG00000010518.1"/>
</dbReference>
<feature type="region of interest" description="Disordered" evidence="14">
    <location>
        <begin position="380"/>
        <end position="447"/>
    </location>
</feature>
<dbReference type="GO" id="GO:0000977">
    <property type="term" value="F:RNA polymerase II transcription regulatory region sequence-specific DNA binding"/>
    <property type="evidence" value="ECO:0007669"/>
    <property type="project" value="TreeGrafter"/>
</dbReference>
<evidence type="ECO:0000256" key="14">
    <source>
        <dbReference type="SAM" id="MobiDB-lite"/>
    </source>
</evidence>
<keyword evidence="4" id="KW-0677">Repeat</keyword>
<comment type="similarity">
    <text evidence="1">Belongs to the CEF1 family.</text>
</comment>
<evidence type="ECO:0000259" key="15">
    <source>
        <dbReference type="PROSITE" id="PS50090"/>
    </source>
</evidence>
<dbReference type="AlphaFoldDB" id="H2ZJW0"/>
<feature type="compositionally biased region" description="Polar residues" evidence="14">
    <location>
        <begin position="328"/>
        <end position="349"/>
    </location>
</feature>
<evidence type="ECO:0000256" key="4">
    <source>
        <dbReference type="ARBA" id="ARBA00022737"/>
    </source>
</evidence>
<dbReference type="InterPro" id="IPR017930">
    <property type="entry name" value="Myb_dom"/>
</dbReference>
<dbReference type="Gene3D" id="1.10.10.60">
    <property type="entry name" value="Homeodomain-like"/>
    <property type="match status" value="2"/>
</dbReference>
<dbReference type="GO" id="GO:0000974">
    <property type="term" value="C:Prp19 complex"/>
    <property type="evidence" value="ECO:0007669"/>
    <property type="project" value="InterPro"/>
</dbReference>
<dbReference type="InterPro" id="IPR021786">
    <property type="entry name" value="Cdc5p/Cef1_C"/>
</dbReference>
<evidence type="ECO:0000256" key="13">
    <source>
        <dbReference type="ARBA" id="ARBA00074456"/>
    </source>
</evidence>
<keyword evidence="9" id="KW-0234">DNA repair</keyword>
<feature type="compositionally biased region" description="Polar residues" evidence="14">
    <location>
        <begin position="415"/>
        <end position="424"/>
    </location>
</feature>
<organism evidence="17 18">
    <name type="scientific">Ciona savignyi</name>
    <name type="common">Pacific transparent sea squirt</name>
    <dbReference type="NCBI Taxonomy" id="51511"/>
    <lineage>
        <taxon>Eukaryota</taxon>
        <taxon>Metazoa</taxon>
        <taxon>Chordata</taxon>
        <taxon>Tunicata</taxon>
        <taxon>Ascidiacea</taxon>
        <taxon>Phlebobranchia</taxon>
        <taxon>Cionidae</taxon>
        <taxon>Ciona</taxon>
    </lineage>
</organism>
<feature type="domain" description="Myb-like" evidence="15">
    <location>
        <begin position="55"/>
        <end position="104"/>
    </location>
</feature>
<evidence type="ECO:0000256" key="5">
    <source>
        <dbReference type="ARBA" id="ARBA00022763"/>
    </source>
</evidence>
<proteinExistence type="inferred from homology"/>
<evidence type="ECO:0000256" key="12">
    <source>
        <dbReference type="ARBA" id="ARBA00057681"/>
    </source>
</evidence>
<dbReference type="CDD" id="cd11659">
    <property type="entry name" value="SANT_CDC5_II"/>
    <property type="match status" value="1"/>
</dbReference>
<reference evidence="18" key="1">
    <citation type="submission" date="2003-08" db="EMBL/GenBank/DDBJ databases">
        <authorList>
            <person name="Birren B."/>
            <person name="Nusbaum C."/>
            <person name="Abebe A."/>
            <person name="Abouelleil A."/>
            <person name="Adekoya E."/>
            <person name="Ait-zahra M."/>
            <person name="Allen N."/>
            <person name="Allen T."/>
            <person name="An P."/>
            <person name="Anderson M."/>
            <person name="Anderson S."/>
            <person name="Arachchi H."/>
            <person name="Armbruster J."/>
            <person name="Bachantsang P."/>
            <person name="Baldwin J."/>
            <person name="Barry A."/>
            <person name="Bayul T."/>
            <person name="Blitshsteyn B."/>
            <person name="Bloom T."/>
            <person name="Blye J."/>
            <person name="Boguslavskiy L."/>
            <person name="Borowsky M."/>
            <person name="Boukhgalter B."/>
            <person name="Brunache A."/>
            <person name="Butler J."/>
            <person name="Calixte N."/>
            <person name="Calvo S."/>
            <person name="Camarata J."/>
            <person name="Campo K."/>
            <person name="Chang J."/>
            <person name="Cheshatsang Y."/>
            <person name="Citroen M."/>
            <person name="Collymore A."/>
            <person name="Considine T."/>
            <person name="Cook A."/>
            <person name="Cooke P."/>
            <person name="Corum B."/>
            <person name="Cuomo C."/>
            <person name="David R."/>
            <person name="Dawoe T."/>
            <person name="Degray S."/>
            <person name="Dodge S."/>
            <person name="Dooley K."/>
            <person name="Dorje P."/>
            <person name="Dorjee K."/>
            <person name="Dorris L."/>
            <person name="Duffey N."/>
            <person name="Dupes A."/>
            <person name="Elkins T."/>
            <person name="Engels R."/>
            <person name="Erickson J."/>
            <person name="Farina A."/>
            <person name="Faro S."/>
            <person name="Ferreira P."/>
            <person name="Fischer H."/>
            <person name="Fitzgerald M."/>
            <person name="Foley K."/>
            <person name="Gage D."/>
            <person name="Galagan J."/>
            <person name="Gearin G."/>
            <person name="Gnerre S."/>
            <person name="Gnirke A."/>
            <person name="Goyette A."/>
            <person name="Graham J."/>
            <person name="Grandbois E."/>
            <person name="Gyaltsen K."/>
            <person name="Hafez N."/>
            <person name="Hagopian D."/>
            <person name="Hagos B."/>
            <person name="Hall J."/>
            <person name="Hatcher B."/>
            <person name="Heller A."/>
            <person name="Higgins H."/>
            <person name="Honan T."/>
            <person name="Horn A."/>
            <person name="Houde N."/>
            <person name="Hughes L."/>
            <person name="Hulme W."/>
            <person name="Husby E."/>
            <person name="Iliev I."/>
            <person name="Jaffe D."/>
            <person name="Jones C."/>
            <person name="Kamal M."/>
            <person name="Kamat A."/>
            <person name="Kamvysselis M."/>
            <person name="Karlsson E."/>
            <person name="Kells C."/>
            <person name="Kieu A."/>
            <person name="Kisner P."/>
            <person name="Kodira C."/>
            <person name="Kulbokas E."/>
            <person name="Labutti K."/>
            <person name="Lama D."/>
            <person name="Landers T."/>
            <person name="Leger J."/>
            <person name="Levine S."/>
            <person name="Lewis D."/>
            <person name="Lewis T."/>
            <person name="Lindblad-toh K."/>
            <person name="Liu X."/>
            <person name="Lokyitsang T."/>
            <person name="Lokyitsang Y."/>
            <person name="Lucien O."/>
            <person name="Lui A."/>
            <person name="Ma L.J."/>
            <person name="Mabbitt R."/>
            <person name="Macdonald J."/>
            <person name="Maclean C."/>
            <person name="Major J."/>
            <person name="Manning J."/>
            <person name="Marabella R."/>
            <person name="Maru K."/>
            <person name="Matthews C."/>
            <person name="Mauceli E."/>
            <person name="Mccarthy M."/>
            <person name="Mcdonough S."/>
            <person name="Mcghee T."/>
            <person name="Meldrim J."/>
            <person name="Meneus L."/>
            <person name="Mesirov J."/>
            <person name="Mihalev A."/>
            <person name="Mihova T."/>
            <person name="Mikkelsen T."/>
            <person name="Mlenga V."/>
            <person name="Moru K."/>
            <person name="Mozes J."/>
            <person name="Mulrain L."/>
            <person name="Munson G."/>
            <person name="Naylor J."/>
            <person name="Newes C."/>
            <person name="Nguyen C."/>
            <person name="Nguyen N."/>
            <person name="Nguyen T."/>
            <person name="Nicol R."/>
            <person name="Nielsen C."/>
            <person name="Nizzari M."/>
            <person name="Norbu C."/>
            <person name="Norbu N."/>
            <person name="O'donnell P."/>
            <person name="Okoawo O."/>
            <person name="O'leary S."/>
            <person name="Omotosho B."/>
            <person name="O'neill K."/>
            <person name="Osman S."/>
            <person name="Parker S."/>
            <person name="Perrin D."/>
            <person name="Phunkhang P."/>
            <person name="Piqani B."/>
            <person name="Purcell S."/>
            <person name="Rachupka T."/>
            <person name="Ramasamy U."/>
            <person name="Rameau R."/>
            <person name="Ray V."/>
            <person name="Raymond C."/>
            <person name="Retta R."/>
            <person name="Richardson S."/>
            <person name="Rise C."/>
            <person name="Rodriguez J."/>
            <person name="Rogers J."/>
            <person name="Rogov P."/>
            <person name="Rutman M."/>
            <person name="Schupbach R."/>
            <person name="Seaman C."/>
            <person name="Settipalli S."/>
            <person name="Sharpe T."/>
            <person name="Sheridan J."/>
            <person name="Sherpa N."/>
            <person name="Shi J."/>
            <person name="Smirnov S."/>
            <person name="Smith C."/>
            <person name="Sougnez C."/>
            <person name="Spencer B."/>
            <person name="Stalker J."/>
            <person name="Stange-thomann N."/>
            <person name="Stavropoulos S."/>
            <person name="Stetson K."/>
            <person name="Stone C."/>
            <person name="Stone S."/>
            <person name="Stubbs M."/>
            <person name="Talamas J."/>
            <person name="Tchuinga P."/>
            <person name="Tenzing P."/>
            <person name="Tesfaye S."/>
            <person name="Theodore J."/>
            <person name="Thoulutsang Y."/>
            <person name="Topham K."/>
            <person name="Towey S."/>
            <person name="Tsamla T."/>
            <person name="Tsomo N."/>
            <person name="Vallee D."/>
            <person name="Vassiliev H."/>
            <person name="Venkataraman V."/>
            <person name="Vinson J."/>
            <person name="Vo A."/>
            <person name="Wade C."/>
            <person name="Wang S."/>
            <person name="Wangchuk T."/>
            <person name="Wangdi T."/>
            <person name="Whittaker C."/>
            <person name="Wilkinson J."/>
            <person name="Wu Y."/>
            <person name="Wyman D."/>
            <person name="Yadav S."/>
            <person name="Yang S."/>
            <person name="Yang X."/>
            <person name="Yeager S."/>
            <person name="Yee E."/>
            <person name="Young G."/>
            <person name="Zainoun J."/>
            <person name="Zembeck L."/>
            <person name="Zimmer A."/>
            <person name="Zody M."/>
            <person name="Lander E."/>
        </authorList>
    </citation>
    <scope>NUCLEOTIDE SEQUENCE [LARGE SCALE GENOMIC DNA]</scope>
</reference>
<dbReference type="GO" id="GO:0000981">
    <property type="term" value="F:DNA-binding transcription factor activity, RNA polymerase II-specific"/>
    <property type="evidence" value="ECO:0007669"/>
    <property type="project" value="TreeGrafter"/>
</dbReference>
<keyword evidence="18" id="KW-1185">Reference proteome</keyword>
<protein>
    <recommendedName>
        <fullName evidence="13">Cell division cycle 5-like protein</fullName>
    </recommendedName>
</protein>
<feature type="domain" description="HTH myb-type" evidence="16">
    <location>
        <begin position="1"/>
        <end position="58"/>
    </location>
</feature>
<feature type="compositionally biased region" description="Basic and acidic residues" evidence="14">
    <location>
        <begin position="427"/>
        <end position="447"/>
    </location>
</feature>
<dbReference type="SMART" id="SM00717">
    <property type="entry name" value="SANT"/>
    <property type="match status" value="2"/>
</dbReference>
<feature type="domain" description="Myb-like" evidence="15">
    <location>
        <begin position="3"/>
        <end position="54"/>
    </location>
</feature>
<keyword evidence="3" id="KW-0747">Spliceosome</keyword>
<dbReference type="GO" id="GO:0006281">
    <property type="term" value="P:DNA repair"/>
    <property type="evidence" value="ECO:0007669"/>
    <property type="project" value="UniProtKB-KW"/>
</dbReference>
<evidence type="ECO:0000256" key="10">
    <source>
        <dbReference type="ARBA" id="ARBA00023242"/>
    </source>
</evidence>
<dbReference type="PANTHER" id="PTHR45885:SF1">
    <property type="entry name" value="CELL DIVISION CYCLE 5-LIKE PROTEIN"/>
    <property type="match status" value="1"/>
</dbReference>
<keyword evidence="11" id="KW-0131">Cell cycle</keyword>
<evidence type="ECO:0000256" key="8">
    <source>
        <dbReference type="ARBA" id="ARBA00023187"/>
    </source>
</evidence>
<dbReference type="InterPro" id="IPR001005">
    <property type="entry name" value="SANT/Myb"/>
</dbReference>
<dbReference type="HOGENOM" id="CLU_009082_0_0_1"/>
<keyword evidence="5" id="KW-0227">DNA damage</keyword>
<dbReference type="FunFam" id="1.10.10.60:FF:000021">
    <property type="entry name" value="CDC5 cell division cycle 5-like"/>
    <property type="match status" value="1"/>
</dbReference>
<feature type="domain" description="HTH myb-type" evidence="16">
    <location>
        <begin position="59"/>
        <end position="108"/>
    </location>
</feature>
<evidence type="ECO:0000256" key="9">
    <source>
        <dbReference type="ARBA" id="ARBA00023204"/>
    </source>
</evidence>
<dbReference type="CDD" id="cd00167">
    <property type="entry name" value="SANT"/>
    <property type="match status" value="1"/>
</dbReference>
<evidence type="ECO:0000259" key="16">
    <source>
        <dbReference type="PROSITE" id="PS51294"/>
    </source>
</evidence>
<dbReference type="GeneTree" id="ENSGT00550000074922"/>
<reference evidence="17" key="2">
    <citation type="submission" date="2025-08" db="UniProtKB">
        <authorList>
            <consortium name="Ensembl"/>
        </authorList>
    </citation>
    <scope>IDENTIFICATION</scope>
</reference>
<feature type="region of interest" description="Disordered" evidence="14">
    <location>
        <begin position="324"/>
        <end position="349"/>
    </location>
</feature>
<dbReference type="InterPro" id="IPR047242">
    <property type="entry name" value="CDC5L/Cef1"/>
</dbReference>
<evidence type="ECO:0000313" key="17">
    <source>
        <dbReference type="Ensembl" id="ENSCSAVP00000017876.1"/>
    </source>
</evidence>
<dbReference type="SUPFAM" id="SSF46689">
    <property type="entry name" value="Homeodomain-like"/>
    <property type="match status" value="1"/>
</dbReference>
<dbReference type="Pfam" id="PF13921">
    <property type="entry name" value="Myb_DNA-bind_6"/>
    <property type="match status" value="1"/>
</dbReference>
<keyword evidence="8" id="KW-0508">mRNA splicing</keyword>
<sequence length="734" mass="83592">MPRITIKGGVWRNTEDEILKAAVMKYGLNQWSRIASLLHRKSAKQCKARWYEWLDPSIKKTEWSREEEEKLLHLAKLMPTQWRTIAPIIGRTAAQCLEHYEYLLDKAAHNEEDGLEGDDPRKLKPGEIDPAPETKPARPDPIDMDEDEHEMLSEARARLANTQGKKAKRKAREKQLEEARRLASLQKRRELKAAGITLRKRRKKKGRIDYNAEIPFEKKPALGFYDVADESFDPMDPNFRRLRQDHLDKELAKVKEERERIKDKQRLKDKDMASLINKSNEPMKKRSKLVLPSPQISDMELEEVVKVGQAAKLAIEESGGPTADSLLTDYNVTPSTSNLRTPRTPMPSSDTVMQEALNVMALTNVDTPLKGGINAPVDTDFSGITPTRPDIKTPNTVIATPFRGSGDGLTPSIPTPRSVTTTPGFTPRRDKLNINRDDMTPSNPKEDRLNLRASLSTLPTPRNDFEIVLPENEEGGDKELEKDGNDVVEDAADLEAQKQAEIEAALEEQLARRHTAVRKELPRPSVINESILRQPSSTQLDELQLAEETIKREMVTMLSMSVHTQYLSKYPYVECSPEELAAARSLLEKETEIVKGAMQHGNVSLDVYTKVLYVPSENRYTRANRASKKDRIEALEKQLETNRAHMVKEARHAAKHEKKLKVLLGGYQSRSNSMIKQFNEIVDQIYSSQVELNTFQELLRSENGAIPKRMEAMENDYRIQVDRERELQTTYAEL</sequence>
<feature type="region of interest" description="Disordered" evidence="14">
    <location>
        <begin position="111"/>
        <end position="144"/>
    </location>
</feature>
<keyword evidence="10" id="KW-0539">Nucleus</keyword>
<evidence type="ECO:0000313" key="18">
    <source>
        <dbReference type="Proteomes" id="UP000007875"/>
    </source>
</evidence>
<evidence type="ECO:0000256" key="11">
    <source>
        <dbReference type="ARBA" id="ARBA00023306"/>
    </source>
</evidence>
<keyword evidence="2" id="KW-0507">mRNA processing</keyword>
<dbReference type="GO" id="GO:0000398">
    <property type="term" value="P:mRNA splicing, via spliceosome"/>
    <property type="evidence" value="ECO:0007669"/>
    <property type="project" value="InterPro"/>
</dbReference>
<dbReference type="PANTHER" id="PTHR45885">
    <property type="entry name" value="CELL DIVISION CYCLE 5-LIKE PROTEIN"/>
    <property type="match status" value="1"/>
</dbReference>
<dbReference type="InterPro" id="IPR009057">
    <property type="entry name" value="Homeodomain-like_sf"/>
</dbReference>
<dbReference type="Proteomes" id="UP000007875">
    <property type="component" value="Unassembled WGS sequence"/>
</dbReference>
<evidence type="ECO:0000256" key="1">
    <source>
        <dbReference type="ARBA" id="ARBA00010506"/>
    </source>
</evidence>
<comment type="function">
    <text evidence="12">DNA-binding protein involved in cell cycle control. May act as a transcription activator. Plays a role in pre-mRNA splicing as core component of precatalytic, catalytic and postcatalytic spliceosomal complexes. Component of the PRP19-CDC5L complex that forms an integral part of the spliceosome and is required for activating pre-mRNA splicing. The PRP19-CDC5L complex may also play a role in the response to DNA damage (DDR). As a component of the minor spliceosome, involved in the splicing of U12-type introns in pre-mRNAs.</text>
</comment>
<evidence type="ECO:0000256" key="7">
    <source>
        <dbReference type="ARBA" id="ARBA00023125"/>
    </source>
</evidence>
<feature type="compositionally biased region" description="Basic and acidic residues" evidence="14">
    <location>
        <begin position="111"/>
        <end position="127"/>
    </location>
</feature>
<dbReference type="GO" id="GO:0005681">
    <property type="term" value="C:spliceosomal complex"/>
    <property type="evidence" value="ECO:0007669"/>
    <property type="project" value="UniProtKB-KW"/>
</dbReference>
<dbReference type="PROSITE" id="PS50090">
    <property type="entry name" value="MYB_LIKE"/>
    <property type="match status" value="2"/>
</dbReference>
<evidence type="ECO:0000256" key="2">
    <source>
        <dbReference type="ARBA" id="ARBA00022664"/>
    </source>
</evidence>
<name>H2ZJW0_CIOSA</name>
<keyword evidence="6" id="KW-0175">Coiled coil</keyword>
<evidence type="ECO:0000256" key="3">
    <source>
        <dbReference type="ARBA" id="ARBA00022728"/>
    </source>
</evidence>